<dbReference type="HOGENOM" id="CLU_090793_0_0_1"/>
<dbReference type="TAIR" id="AT5G27130">
    <property type="gene designation" value="AGL39"/>
</dbReference>
<evidence type="ECO:0000313" key="11">
    <source>
        <dbReference type="TAIR" id="AT5G27130"/>
    </source>
</evidence>
<dbReference type="GO" id="GO:0000981">
    <property type="term" value="F:DNA-binding transcription factor activity, RNA polymerase II-specific"/>
    <property type="evidence" value="ECO:0000318"/>
    <property type="project" value="GO_Central"/>
</dbReference>
<dbReference type="Gene3D" id="3.40.1810.10">
    <property type="entry name" value="Transcription factor, MADS-box"/>
    <property type="match status" value="1"/>
</dbReference>
<dbReference type="InterPro" id="IPR033897">
    <property type="entry name" value="SRF-like_MADS-box"/>
</dbReference>
<keyword evidence="3" id="KW-0238">DNA-binding</keyword>
<dbReference type="PANTHER" id="PTHR11945">
    <property type="entry name" value="MADS BOX PROTEIN"/>
    <property type="match status" value="1"/>
</dbReference>
<dbReference type="PROSITE" id="PS50066">
    <property type="entry name" value="MADS_BOX_2"/>
    <property type="match status" value="1"/>
</dbReference>
<evidence type="ECO:0000259" key="7">
    <source>
        <dbReference type="PROSITE" id="PS50066"/>
    </source>
</evidence>
<dbReference type="GeneID" id="832771"/>
<dbReference type="GO" id="GO:0045944">
    <property type="term" value="P:positive regulation of transcription by RNA polymerase II"/>
    <property type="evidence" value="ECO:0007669"/>
    <property type="project" value="InterPro"/>
</dbReference>
<dbReference type="InterPro" id="IPR036879">
    <property type="entry name" value="TF_MADSbox_sf"/>
</dbReference>
<keyword evidence="5" id="KW-0539">Nucleus</keyword>
<proteinExistence type="predicted"/>
<evidence type="ECO:0000313" key="9">
    <source>
        <dbReference type="EMBL" id="AED93653.1"/>
    </source>
</evidence>
<dbReference type="EMBL" id="CP002688">
    <property type="protein sequence ID" value="AED93653.1"/>
    <property type="molecule type" value="Genomic_DNA"/>
</dbReference>
<dbReference type="STRING" id="3702.F4K2U3"/>
<dbReference type="KEGG" id="ath:AT5G27130"/>
<reference evidence="10" key="2">
    <citation type="journal article" date="2017" name="Plant J.">
        <title>Araport11: a complete reannotation of the Arabidopsis thaliana reference genome.</title>
        <authorList>
            <person name="Cheng C.Y."/>
            <person name="Krishnakumar V."/>
            <person name="Chan A.P."/>
            <person name="Thibaud-Nissen F."/>
            <person name="Schobel S."/>
            <person name="Town C.D."/>
        </authorList>
    </citation>
    <scope>GENOME REANNOTATION</scope>
    <source>
        <strain evidence="10">cv. Columbia</strain>
    </source>
</reference>
<evidence type="ECO:0000256" key="1">
    <source>
        <dbReference type="ARBA" id="ARBA00004123"/>
    </source>
</evidence>
<dbReference type="PANTHER" id="PTHR11945:SF674">
    <property type="entry name" value="AGAMOUS-LIKE 39-RELATED"/>
    <property type="match status" value="1"/>
</dbReference>
<evidence type="ECO:0000256" key="6">
    <source>
        <dbReference type="SAM" id="MobiDB-lite"/>
    </source>
</evidence>
<dbReference type="GO" id="GO:0005634">
    <property type="term" value="C:nucleus"/>
    <property type="evidence" value="ECO:0007669"/>
    <property type="project" value="UniProtKB-SubCell"/>
</dbReference>
<dbReference type="SMART" id="SM00432">
    <property type="entry name" value="MADS"/>
    <property type="match status" value="1"/>
</dbReference>
<dbReference type="InParanoid" id="F4K2U3"/>
<dbReference type="SUPFAM" id="SSF55455">
    <property type="entry name" value="SRF-like"/>
    <property type="match status" value="1"/>
</dbReference>
<organism evidence="9 10">
    <name type="scientific">Arabidopsis thaliana</name>
    <name type="common">Mouse-ear cress</name>
    <dbReference type="NCBI Taxonomy" id="3702"/>
    <lineage>
        <taxon>Eukaryota</taxon>
        <taxon>Viridiplantae</taxon>
        <taxon>Streptophyta</taxon>
        <taxon>Embryophyta</taxon>
        <taxon>Tracheophyta</taxon>
        <taxon>Spermatophyta</taxon>
        <taxon>Magnoliopsida</taxon>
        <taxon>eudicotyledons</taxon>
        <taxon>Gunneridae</taxon>
        <taxon>Pentapetalae</taxon>
        <taxon>rosids</taxon>
        <taxon>malvids</taxon>
        <taxon>Brassicales</taxon>
        <taxon>Brassicaceae</taxon>
        <taxon>Camelineae</taxon>
        <taxon>Arabidopsis</taxon>
    </lineage>
</organism>
<evidence type="ECO:0000313" key="8">
    <source>
        <dbReference type="Araport" id="AT5G27130"/>
    </source>
</evidence>
<dbReference type="GO" id="GO:0006357">
    <property type="term" value="P:regulation of transcription by RNA polymerase II"/>
    <property type="evidence" value="ECO:0000318"/>
    <property type="project" value="GO_Central"/>
</dbReference>
<keyword evidence="4" id="KW-0804">Transcription</keyword>
<dbReference type="Araport" id="AT5G27130"/>
<dbReference type="AlphaFoldDB" id="F4K2U3"/>
<dbReference type="GO" id="GO:0003700">
    <property type="term" value="F:DNA-binding transcription factor activity"/>
    <property type="evidence" value="ECO:0000250"/>
    <property type="project" value="TAIR"/>
</dbReference>
<evidence type="ECO:0000256" key="2">
    <source>
        <dbReference type="ARBA" id="ARBA00023015"/>
    </source>
</evidence>
<accession>F4K2U3</accession>
<dbReference type="ExpressionAtlas" id="F4K2U3">
    <property type="expression patterns" value="baseline and differential"/>
</dbReference>
<gene>
    <name evidence="9 11" type="primary">AGL39</name>
    <name evidence="9" type="synonym">AGAMOUS-like 39</name>
    <name evidence="8 9" type="ordered locus">At5g27130</name>
    <name evidence="9" type="ORF">T21B4.40</name>
    <name evidence="9" type="ORF">T21B4_40</name>
</gene>
<dbReference type="Pfam" id="PF00319">
    <property type="entry name" value="SRF-TF"/>
    <property type="match status" value="1"/>
</dbReference>
<evidence type="ECO:0000313" key="10">
    <source>
        <dbReference type="Proteomes" id="UP000006548"/>
    </source>
</evidence>
<dbReference type="CDD" id="cd00266">
    <property type="entry name" value="MADS_SRF_like"/>
    <property type="match status" value="1"/>
</dbReference>
<feature type="region of interest" description="Disordered" evidence="6">
    <location>
        <begin position="1"/>
        <end position="20"/>
    </location>
</feature>
<evidence type="ECO:0000256" key="3">
    <source>
        <dbReference type="ARBA" id="ARBA00023125"/>
    </source>
</evidence>
<feature type="domain" description="MADS-box" evidence="7">
    <location>
        <begin position="12"/>
        <end position="62"/>
    </location>
</feature>
<dbReference type="FunFam" id="3.40.1810.10:FF:000023">
    <property type="entry name" value="MADS-box protein-like"/>
    <property type="match status" value="1"/>
</dbReference>
<evidence type="ECO:0000256" key="4">
    <source>
        <dbReference type="ARBA" id="ARBA00023163"/>
    </source>
</evidence>
<dbReference type="InterPro" id="IPR002100">
    <property type="entry name" value="TF_MADSbox"/>
</dbReference>
<keyword evidence="10" id="KW-1185">Reference proteome</keyword>
<evidence type="ECO:0000256" key="5">
    <source>
        <dbReference type="ARBA" id="ARBA00023242"/>
    </source>
</evidence>
<protein>
    <submittedName>
        <fullName evidence="9">AGAMOUS-like 39</fullName>
    </submittedName>
</protein>
<dbReference type="eggNOG" id="KOG0014">
    <property type="taxonomic scope" value="Eukaryota"/>
</dbReference>
<dbReference type="GO" id="GO:0046983">
    <property type="term" value="F:protein dimerization activity"/>
    <property type="evidence" value="ECO:0007669"/>
    <property type="project" value="InterPro"/>
</dbReference>
<reference evidence="9 10" key="1">
    <citation type="journal article" date="2000" name="Nature">
        <title>Sequence and analysis of chromosome 5 of the plant Arabidopsis thaliana.</title>
        <authorList>
            <consortium name="Kazusa DNA Research Institute"/>
            <consortium name="Cold Spring Harbor and Washington University in St Louis Sequencing Consortium"/>
            <consortium name="European Union Arabidopsis Genome Sequencing Consortium"/>
            <person name="Tabata S."/>
            <person name="Kaneko T."/>
            <person name="Nakamura Y."/>
            <person name="Kotani H."/>
            <person name="Kato T."/>
            <person name="Asamizu E."/>
            <person name="Miyajima N."/>
            <person name="Sasamoto S."/>
            <person name="Kimura T."/>
            <person name="Hosouchi T."/>
            <person name="Kawashima K."/>
            <person name="Kohara M."/>
            <person name="Matsumoto M."/>
            <person name="Matsuno A."/>
            <person name="Muraki A."/>
            <person name="Nakayama S."/>
            <person name="Nakazaki N."/>
            <person name="Naruo K."/>
            <person name="Okumura S."/>
            <person name="Shinpo S."/>
            <person name="Takeuchi C."/>
            <person name="Wada T."/>
            <person name="Watanabe A."/>
            <person name="Yamada M."/>
            <person name="Yasuda M."/>
            <person name="Sato S."/>
            <person name="de la Bastide M."/>
            <person name="Huang E."/>
            <person name="Spiegel L."/>
            <person name="Gnoj L."/>
            <person name="O'Shaughnessy A."/>
            <person name="Preston R."/>
            <person name="Habermann K."/>
            <person name="Murray J."/>
            <person name="Johnson D."/>
            <person name="Rohlfing T."/>
            <person name="Nelson J."/>
            <person name="Stoneking T."/>
            <person name="Pepin K."/>
            <person name="Spieth J."/>
            <person name="Sekhon M."/>
            <person name="Armstrong J."/>
            <person name="Becker M."/>
            <person name="Belter E."/>
            <person name="Cordum H."/>
            <person name="Cordes M."/>
            <person name="Courtney L."/>
            <person name="Courtney W."/>
            <person name="Dante M."/>
            <person name="Du H."/>
            <person name="Edwards J."/>
            <person name="Fryman J."/>
            <person name="Haakensen B."/>
            <person name="Lamar E."/>
            <person name="Latreille P."/>
            <person name="Leonard S."/>
            <person name="Meyer R."/>
            <person name="Mulvaney E."/>
            <person name="Ozersky P."/>
            <person name="Riley A."/>
            <person name="Strowmatt C."/>
            <person name="Wagner-McPherson C."/>
            <person name="Wollam A."/>
            <person name="Yoakum M."/>
            <person name="Bell M."/>
            <person name="Dedhia N."/>
            <person name="Parnell L."/>
            <person name="Shah R."/>
            <person name="Rodriguez M."/>
            <person name="See L.H."/>
            <person name="Vil D."/>
            <person name="Baker J."/>
            <person name="Kirchoff K."/>
            <person name="Toth K."/>
            <person name="King L."/>
            <person name="Bahret A."/>
            <person name="Miller B."/>
            <person name="Marra M."/>
            <person name="Martienssen R."/>
            <person name="McCombie W.R."/>
            <person name="Wilson R.K."/>
            <person name="Murphy G."/>
            <person name="Bancroft I."/>
            <person name="Volckaert G."/>
            <person name="Wambutt R."/>
            <person name="Dusterhoft A."/>
            <person name="Stiekema W."/>
            <person name="Pohl T."/>
            <person name="Entian K.D."/>
            <person name="Terryn N."/>
            <person name="Hartley N."/>
            <person name="Bent E."/>
            <person name="Johnson S."/>
            <person name="Langham S.A."/>
            <person name="McCullagh B."/>
            <person name="Robben J."/>
            <person name="Grymonprez B."/>
            <person name="Zimmermann W."/>
            <person name="Ramsperger U."/>
            <person name="Wedler H."/>
            <person name="Balke K."/>
            <person name="Wedler E."/>
            <person name="Peters S."/>
            <person name="van Staveren M."/>
            <person name="Dirkse W."/>
            <person name="Mooijman P."/>
            <person name="Lankhorst R.K."/>
            <person name="Weitzenegger T."/>
            <person name="Bothe G."/>
            <person name="Rose M."/>
            <person name="Hauf J."/>
            <person name="Berneiser S."/>
            <person name="Hempel S."/>
            <person name="Feldpausch M."/>
            <person name="Lamberth S."/>
            <person name="Villarroel R."/>
            <person name="Gielen J."/>
            <person name="Ardiles W."/>
            <person name="Bents O."/>
            <person name="Lemcke K."/>
            <person name="Kolesov G."/>
            <person name="Mayer K."/>
            <person name="Rudd S."/>
            <person name="Schoof H."/>
            <person name="Schueller C."/>
            <person name="Zaccaria P."/>
            <person name="Mewes H.W."/>
            <person name="Bevan M."/>
            <person name="Fransz P."/>
        </authorList>
    </citation>
    <scope>NUCLEOTIDE SEQUENCE [LARGE SCALE GENOMIC DNA]</scope>
    <source>
        <strain evidence="10">cv. Columbia</strain>
    </source>
</reference>
<dbReference type="IntAct" id="F4K2U3">
    <property type="interactions" value="10"/>
</dbReference>
<dbReference type="Proteomes" id="UP000006548">
    <property type="component" value="Chromosome 5"/>
</dbReference>
<comment type="subcellular location">
    <subcellularLocation>
        <location evidence="1">Nucleus</location>
    </subcellularLocation>
</comment>
<keyword evidence="2" id="KW-0805">Transcription regulation</keyword>
<dbReference type="RefSeq" id="NP_198065.2">
    <property type="nucleotide sequence ID" value="NM_122595.2"/>
</dbReference>
<dbReference type="SMR" id="F4K2U3"/>
<name>F4K2U3_ARATH</name>
<sequence length="306" mass="34353">MPSSDSTMMKKGTKRKIEIKKRETKEQRAVTCSKRRQTVFSKAADLCLISGANIAVFVTSPSDSSDVVYSFSGYSSAYEIADCYLNRKPPPKIVNPAGSKLGFWWEDPDLYHSCDDLSELSIIEDRLQRMKKHVMACLEKEEKSQLVSSFDQNPNSTCSLDVEDCDGSSYSQIASTFTPNSVNEYCSDQTFSSFHGDQNPNLSSPSFDQDCYSSLYQICGESSSQVASFDQNPSSEIQGFETEEEINQINLLLQETQTEANVNLDDEICFWNDLSNDDVFGLNSYFGLDNTNAMINFGDSDFRRHV</sequence>
<dbReference type="PaxDb" id="3702-AT5G27130.1"/>
<dbReference type="GO" id="GO:0000978">
    <property type="term" value="F:RNA polymerase II cis-regulatory region sequence-specific DNA binding"/>
    <property type="evidence" value="ECO:0000318"/>
    <property type="project" value="GO_Central"/>
</dbReference>
<dbReference type="FunCoup" id="F4K2U3">
    <property type="interactions" value="20"/>
</dbReference>